<dbReference type="InterPro" id="IPR035965">
    <property type="entry name" value="PAS-like_dom_sf"/>
</dbReference>
<accession>A0ABP7JEB7</accession>
<dbReference type="SMART" id="SM00091">
    <property type="entry name" value="PAS"/>
    <property type="match status" value="1"/>
</dbReference>
<gene>
    <name evidence="2" type="ORF">GCM10022380_71540</name>
</gene>
<name>A0ABP7JEB7_9PSEU</name>
<reference evidence="3" key="1">
    <citation type="journal article" date="2019" name="Int. J. Syst. Evol. Microbiol.">
        <title>The Global Catalogue of Microorganisms (GCM) 10K type strain sequencing project: providing services to taxonomists for standard genome sequencing and annotation.</title>
        <authorList>
            <consortium name="The Broad Institute Genomics Platform"/>
            <consortium name="The Broad Institute Genome Sequencing Center for Infectious Disease"/>
            <person name="Wu L."/>
            <person name="Ma J."/>
        </authorList>
    </citation>
    <scope>NUCLEOTIDE SEQUENCE [LARGE SCALE GENOMIC DNA]</scope>
    <source>
        <strain evidence="3">JCM 17017</strain>
    </source>
</reference>
<keyword evidence="3" id="KW-1185">Reference proteome</keyword>
<dbReference type="SUPFAM" id="SSF55785">
    <property type="entry name" value="PYP-like sensor domain (PAS domain)"/>
    <property type="match status" value="1"/>
</dbReference>
<organism evidence="2 3">
    <name type="scientific">Amycolatopsis tucumanensis</name>
    <dbReference type="NCBI Taxonomy" id="401106"/>
    <lineage>
        <taxon>Bacteria</taxon>
        <taxon>Bacillati</taxon>
        <taxon>Actinomycetota</taxon>
        <taxon>Actinomycetes</taxon>
        <taxon>Pseudonocardiales</taxon>
        <taxon>Pseudonocardiaceae</taxon>
        <taxon>Amycolatopsis</taxon>
    </lineage>
</organism>
<dbReference type="InterPro" id="IPR013656">
    <property type="entry name" value="PAS_4"/>
</dbReference>
<evidence type="ECO:0000313" key="3">
    <source>
        <dbReference type="Proteomes" id="UP001501624"/>
    </source>
</evidence>
<dbReference type="Gene3D" id="3.30.450.40">
    <property type="match status" value="1"/>
</dbReference>
<proteinExistence type="predicted"/>
<evidence type="ECO:0000259" key="1">
    <source>
        <dbReference type="SMART" id="SM00091"/>
    </source>
</evidence>
<sequence>MRRYLPARRRVSWNVEMSDRVDFEAVFRAGATPSALLSRDFVIVAVNDAYEKVSGRPRAELVGHDVFEAFPDDPEAARALRASLDRVLATAERNVMALLKFDVAVAGRPDEVEHRFWSPVNVPVLDDDGSVRMILHRVEEVTEVLRELGLPRQDAAEMQAGQAEVYARSKELERTNQRLAAATDITTAMLADAPPEVVLRLIALRAKEIADAASGCVLLREGDRFAVAAEAGDAAVDPAALAEEVRRTGRPGVRVTGDGVAVAVPLRHEEEVRGVLVVTNPPGRSGLGSPAIVPLEPFATQAELALELGDRRRDTARLLLLEDRDRIARDLHGSVVSRLFQLGLELSSAAELIIRDEPARRVRGVVVALDGVVQELHSAVFRTAGVRPDGRTFRERLQDLIDHAAEAQGFATTSRLDPRLNGVLGERAEQHLIAVLSEVLVGEVRDRTAQVTVSVGVQPPHVVGELTVRGLVLPAGIAELGLTALARRADQLGGSLTLDTGDGERRYTWRMPLGGS</sequence>
<dbReference type="CDD" id="cd00130">
    <property type="entry name" value="PAS"/>
    <property type="match status" value="1"/>
</dbReference>
<dbReference type="Pfam" id="PF08448">
    <property type="entry name" value="PAS_4"/>
    <property type="match status" value="1"/>
</dbReference>
<dbReference type="SUPFAM" id="SSF55781">
    <property type="entry name" value="GAF domain-like"/>
    <property type="match status" value="1"/>
</dbReference>
<evidence type="ECO:0000313" key="2">
    <source>
        <dbReference type="EMBL" id="GAA3843009.1"/>
    </source>
</evidence>
<dbReference type="InterPro" id="IPR036890">
    <property type="entry name" value="HATPase_C_sf"/>
</dbReference>
<dbReference type="Gene3D" id="1.20.5.1930">
    <property type="match status" value="1"/>
</dbReference>
<dbReference type="EMBL" id="BAABCM010000013">
    <property type="protein sequence ID" value="GAA3843009.1"/>
    <property type="molecule type" value="Genomic_DNA"/>
</dbReference>
<dbReference type="Gene3D" id="3.30.565.10">
    <property type="entry name" value="Histidine kinase-like ATPase, C-terminal domain"/>
    <property type="match status" value="1"/>
</dbReference>
<dbReference type="Gene3D" id="3.30.450.20">
    <property type="entry name" value="PAS domain"/>
    <property type="match status" value="1"/>
</dbReference>
<dbReference type="Proteomes" id="UP001501624">
    <property type="component" value="Unassembled WGS sequence"/>
</dbReference>
<comment type="caution">
    <text evidence="2">The sequence shown here is derived from an EMBL/GenBank/DDBJ whole genome shotgun (WGS) entry which is preliminary data.</text>
</comment>
<protein>
    <recommendedName>
        <fullName evidence="1">PAS domain-containing protein</fullName>
    </recommendedName>
</protein>
<dbReference type="InterPro" id="IPR029016">
    <property type="entry name" value="GAF-like_dom_sf"/>
</dbReference>
<dbReference type="InterPro" id="IPR000014">
    <property type="entry name" value="PAS"/>
</dbReference>
<feature type="domain" description="PAS" evidence="1">
    <location>
        <begin position="21"/>
        <end position="89"/>
    </location>
</feature>